<evidence type="ECO:0000313" key="2">
    <source>
        <dbReference type="Proteomes" id="UP000215244"/>
    </source>
</evidence>
<name>A0A223V7L2_9FLAO</name>
<protein>
    <submittedName>
        <fullName evidence="1">Uncharacterized protein</fullName>
    </submittedName>
</protein>
<gene>
    <name evidence="1" type="ORF">CJ263_14915</name>
</gene>
<sequence>MKSLVTFLFIVGIGFYGTSQYVDRTNFRAGLVGGIVVGDYSEAYSLNLGLDIYHHWGISKEIDLGLTTGFMNAFGEKQTISSGSVSVETEFDNIQFIPVGASVRIYPTSGFKFGGDVGYAIGINEGNKGGLYYRPSIGIDLSGGSSELNISYMAVNDDITFGSVLLGYLFLF</sequence>
<dbReference type="Proteomes" id="UP000215244">
    <property type="component" value="Chromosome"/>
</dbReference>
<organism evidence="1 2">
    <name type="scientific">Maribacter cobaltidurans</name>
    <dbReference type="NCBI Taxonomy" id="1178778"/>
    <lineage>
        <taxon>Bacteria</taxon>
        <taxon>Pseudomonadati</taxon>
        <taxon>Bacteroidota</taxon>
        <taxon>Flavobacteriia</taxon>
        <taxon>Flavobacteriales</taxon>
        <taxon>Flavobacteriaceae</taxon>
        <taxon>Maribacter</taxon>
    </lineage>
</organism>
<dbReference type="AlphaFoldDB" id="A0A223V7L2"/>
<dbReference type="EMBL" id="CP022957">
    <property type="protein sequence ID" value="ASV31404.1"/>
    <property type="molecule type" value="Genomic_DNA"/>
</dbReference>
<dbReference type="RefSeq" id="WP_094998014.1">
    <property type="nucleotide sequence ID" value="NZ_BMJL01000004.1"/>
</dbReference>
<reference evidence="1 2" key="1">
    <citation type="submission" date="2017-08" db="EMBL/GenBank/DDBJ databases">
        <title>The complete genome sequence of Maribacter sp. B1, isolated from deep-sea sediment.</title>
        <authorList>
            <person name="Wu Y.-H."/>
            <person name="Cheng H."/>
            <person name="Xu X.-W."/>
        </authorList>
    </citation>
    <scope>NUCLEOTIDE SEQUENCE [LARGE SCALE GENOMIC DNA]</scope>
    <source>
        <strain evidence="1 2">B1</strain>
    </source>
</reference>
<accession>A0A223V7L2</accession>
<dbReference type="KEGG" id="marb:CJ263_14915"/>
<keyword evidence="2" id="KW-1185">Reference proteome</keyword>
<dbReference type="OrthoDB" id="1492374at2"/>
<proteinExistence type="predicted"/>
<evidence type="ECO:0000313" key="1">
    <source>
        <dbReference type="EMBL" id="ASV31404.1"/>
    </source>
</evidence>